<dbReference type="SUPFAM" id="SSF69336">
    <property type="entry name" value="Alpha subunit of glutamate synthase, C-terminal domain"/>
    <property type="match status" value="1"/>
</dbReference>
<evidence type="ECO:0000256" key="14">
    <source>
        <dbReference type="ARBA" id="ARBA00029440"/>
    </source>
</evidence>
<organism evidence="19">
    <name type="scientific">marine metagenome</name>
    <dbReference type="NCBI Taxonomy" id="408172"/>
    <lineage>
        <taxon>unclassified sequences</taxon>
        <taxon>metagenomes</taxon>
        <taxon>ecological metagenomes</taxon>
    </lineage>
</organism>
<evidence type="ECO:0000256" key="10">
    <source>
        <dbReference type="ARBA" id="ARBA00023004"/>
    </source>
</evidence>
<feature type="domain" description="Glutamate synthase central-N" evidence="18">
    <location>
        <begin position="174"/>
        <end position="445"/>
    </location>
</feature>
<dbReference type="CDD" id="cd02808">
    <property type="entry name" value="GltS_FMN"/>
    <property type="match status" value="1"/>
</dbReference>
<dbReference type="Pfam" id="PF01493">
    <property type="entry name" value="GXGXG"/>
    <property type="match status" value="1"/>
</dbReference>
<evidence type="ECO:0008006" key="20">
    <source>
        <dbReference type="Google" id="ProtNLM"/>
    </source>
</evidence>
<keyword evidence="5" id="KW-0285">Flavoprotein</keyword>
<reference evidence="19" key="1">
    <citation type="submission" date="2018-05" db="EMBL/GenBank/DDBJ databases">
        <authorList>
            <person name="Lanie J.A."/>
            <person name="Ng W.-L."/>
            <person name="Kazmierczak K.M."/>
            <person name="Andrzejewski T.M."/>
            <person name="Davidsen T.M."/>
            <person name="Wayne K.J."/>
            <person name="Tettelin H."/>
            <person name="Glass J.I."/>
            <person name="Rusch D."/>
            <person name="Podicherti R."/>
            <person name="Tsui H.-C.T."/>
            <person name="Winkler M.E."/>
        </authorList>
    </citation>
    <scope>NUCLEOTIDE SEQUENCE</scope>
</reference>
<dbReference type="InterPro" id="IPR051394">
    <property type="entry name" value="Glutamate_Synthase"/>
</dbReference>
<dbReference type="SUPFAM" id="SSF51395">
    <property type="entry name" value="FMN-linked oxidoreductases"/>
    <property type="match status" value="1"/>
</dbReference>
<evidence type="ECO:0000259" key="18">
    <source>
        <dbReference type="Pfam" id="PF04898"/>
    </source>
</evidence>
<dbReference type="InterPro" id="IPR002489">
    <property type="entry name" value="Glu_synth_asu_C"/>
</dbReference>
<accession>A0A381VJM4</accession>
<name>A0A381VJM4_9ZZZZ</name>
<dbReference type="PANTHER" id="PTHR43100">
    <property type="entry name" value="GLUTAMATE SYNTHASE [NADPH] SMALL CHAIN"/>
    <property type="match status" value="1"/>
</dbReference>
<evidence type="ECO:0000256" key="1">
    <source>
        <dbReference type="ARBA" id="ARBA00001917"/>
    </source>
</evidence>
<dbReference type="GO" id="GO:0046872">
    <property type="term" value="F:metal ion binding"/>
    <property type="evidence" value="ECO:0007669"/>
    <property type="project" value="UniProtKB-KW"/>
</dbReference>
<keyword evidence="12" id="KW-0314">Glutamate biosynthesis</keyword>
<dbReference type="InterPro" id="IPR006982">
    <property type="entry name" value="Glu_synth_centr_N"/>
</dbReference>
<feature type="domain" description="Glutamate synthase" evidence="17">
    <location>
        <begin position="533"/>
        <end position="864"/>
    </location>
</feature>
<dbReference type="Pfam" id="PF01645">
    <property type="entry name" value="Glu_synthase"/>
    <property type="match status" value="1"/>
</dbReference>
<evidence type="ECO:0000256" key="9">
    <source>
        <dbReference type="ARBA" id="ARBA00023002"/>
    </source>
</evidence>
<dbReference type="EMBL" id="UINC01008831">
    <property type="protein sequence ID" value="SVA39683.1"/>
    <property type="molecule type" value="Genomic_DNA"/>
</dbReference>
<evidence type="ECO:0000259" key="16">
    <source>
        <dbReference type="Pfam" id="PF01493"/>
    </source>
</evidence>
<proteinExistence type="inferred from homology"/>
<dbReference type="InterPro" id="IPR017932">
    <property type="entry name" value="GATase_2_dom"/>
</dbReference>
<evidence type="ECO:0000313" key="19">
    <source>
        <dbReference type="EMBL" id="SVA39683.1"/>
    </source>
</evidence>
<dbReference type="PANTHER" id="PTHR43100:SF2">
    <property type="entry name" value="BNAA03G19380D PROTEIN"/>
    <property type="match status" value="1"/>
</dbReference>
<keyword evidence="8" id="KW-0315">Glutamine amidotransferase</keyword>
<dbReference type="GO" id="GO:0051538">
    <property type="term" value="F:3 iron, 4 sulfur cluster binding"/>
    <property type="evidence" value="ECO:0007669"/>
    <property type="project" value="UniProtKB-KW"/>
</dbReference>
<evidence type="ECO:0000256" key="13">
    <source>
        <dbReference type="ARBA" id="ARBA00023291"/>
    </source>
</evidence>
<dbReference type="GO" id="GO:0015930">
    <property type="term" value="F:glutamate synthase activity"/>
    <property type="evidence" value="ECO:0007669"/>
    <property type="project" value="InterPro"/>
</dbReference>
<evidence type="ECO:0000256" key="3">
    <source>
        <dbReference type="ARBA" id="ARBA00009716"/>
    </source>
</evidence>
<evidence type="ECO:0000256" key="4">
    <source>
        <dbReference type="ARBA" id="ARBA00022605"/>
    </source>
</evidence>
<sequence>VRSGRDIFDSVMIMIPDSYSQNFKYYQNRTMNKKMRNYFVYHENFIEPWDGPAALVYTEGEFVGAKMDRNGLRPLRYTITKDGLVIMASEAGIIDVDDDNLVLHHHMKSEEIFGVSLTDGAIMKNKEIKIREASKKPYGQLLKNNLHVLKRENSSEEFGIFGLPADGFDKRLRIAFGWSKEDLTKFLIPMSTNSREPLGSMGDDTPLAAISQTDRRFYDYFKQWFAQVTNPPIDSIRERSVMSLYKYLGSEDNLLSIAPTFNGAIRITSPVLSPNEVLELYGYHEWFAHKKIICHYKISGSLSSKLRRINHDSVQAVQNGAKIIFLSDEGLKRGTLPVPMPLVVSSVHHYLVEKKLRSKVSIICITGDVVEDHHIAVLIALGASAVYPYMAYELIREHFRGSDWPEKMSNYRYALEKGLLKIMSKMGISTISSYHGSMLMHSLCLGPKISKTYFPSIPSQLGGIELEHVHDSLLQRYHSAFEKGKDVLVEKGLYRFRKHGEQHGFSPAIFKNIQSEAAGKQPVKSSAANNPVYIRDFLTITSKRIPIDIEMVEPTGSLLKRFGSGGISFGAISEVSHRELARGFTLAGARSNTGEGGELEDRYSVSNPDKNVNSYIKQIASGRFGVNVEYLAAAREIQIKMAQGAKPGEGGQLPGFKVSNLIASARSASPGMPLISPPPHHDIYSIEDIKQLIYDLKVVNPRAKVSVKLVAQPGIGTIASGVVKAGADIVLISGADGGTGASPLGSIKHTGFPWEYGLAEAHQTLHANGLRDRVTLRVDGGIKWARDIIIATILGAEEFDFGTAALVAMGCVMARQCHLNTCPAGIATNDEKFMKKFKGKAENVSNYLEKITQELRLELSQMGYIHLQSIIGRTDLLKINSTYKRYLKGRGLNFDILLNKSAKKGLPLQSDMKVKYTDVRQKKTIDEEIIDEIRSDLLTHGHAVVYKNIQNTDRAIGTRISGEIAFLFGRNNFKGSIQCRLFGAAGQSFGAFLSKGIELRLKGIANDYVGKGMSSGLITIRMPEMIRRQDKDHTVIGNVALYGATGGEVFIAGRGGERFAVRNSGASGIVEGIGNHGCEYMTQGTIIILGQIGKNFGAGMTGGIAYVYSKNKRLENYINADFVNEVDLGIKDQNLVLRFIRNHIFHTDSSMGKRIVDNWDHELQFFKKLKPTALDIVDLDDIYNLHVADRINVMLNE</sequence>
<keyword evidence="9" id="KW-0560">Oxidoreductase</keyword>
<dbReference type="Pfam" id="PF04898">
    <property type="entry name" value="Glu_syn_central"/>
    <property type="match status" value="1"/>
</dbReference>
<keyword evidence="11" id="KW-0411">Iron-sulfur</keyword>
<dbReference type="Gene3D" id="3.20.20.70">
    <property type="entry name" value="Aldolase class I"/>
    <property type="match status" value="2"/>
</dbReference>
<evidence type="ECO:0000259" key="17">
    <source>
        <dbReference type="Pfam" id="PF01645"/>
    </source>
</evidence>
<dbReference type="Pfam" id="PF00310">
    <property type="entry name" value="GATase_2"/>
    <property type="match status" value="1"/>
</dbReference>
<feature type="domain" description="Glutamine amidotransferase type-2" evidence="15">
    <location>
        <begin position="2"/>
        <end position="140"/>
    </location>
</feature>
<evidence type="ECO:0000259" key="15">
    <source>
        <dbReference type="Pfam" id="PF00310"/>
    </source>
</evidence>
<evidence type="ECO:0000256" key="7">
    <source>
        <dbReference type="ARBA" id="ARBA00022723"/>
    </source>
</evidence>
<evidence type="ECO:0000256" key="2">
    <source>
        <dbReference type="ARBA" id="ARBA00001927"/>
    </source>
</evidence>
<feature type="non-terminal residue" evidence="19">
    <location>
        <position position="1"/>
    </location>
</feature>
<dbReference type="NCBIfam" id="NF008730">
    <property type="entry name" value="PRK11750.1"/>
    <property type="match status" value="1"/>
</dbReference>
<dbReference type="Gene3D" id="3.60.20.10">
    <property type="entry name" value="Glutamine Phosphoribosylpyrophosphate, subunit 1, domain 1"/>
    <property type="match status" value="1"/>
</dbReference>
<dbReference type="GO" id="GO:0006537">
    <property type="term" value="P:glutamate biosynthetic process"/>
    <property type="evidence" value="ECO:0007669"/>
    <property type="project" value="UniProtKB-KW"/>
</dbReference>
<evidence type="ECO:0000256" key="11">
    <source>
        <dbReference type="ARBA" id="ARBA00023014"/>
    </source>
</evidence>
<keyword evidence="10" id="KW-0408">Iron</keyword>
<evidence type="ECO:0000256" key="8">
    <source>
        <dbReference type="ARBA" id="ARBA00022962"/>
    </source>
</evidence>
<dbReference type="AlphaFoldDB" id="A0A381VJM4"/>
<dbReference type="InterPro" id="IPR002932">
    <property type="entry name" value="Glu_synthdom"/>
</dbReference>
<dbReference type="InterPro" id="IPR013785">
    <property type="entry name" value="Aldolase_TIM"/>
</dbReference>
<comment type="pathway">
    <text evidence="14">Amino-acid biosynthesis.</text>
</comment>
<feature type="domain" description="Glutamate synthase alpha subunit C-terminal" evidence="16">
    <location>
        <begin position="948"/>
        <end position="1126"/>
    </location>
</feature>
<protein>
    <recommendedName>
        <fullName evidence="20">Glutamine amidotransferase type-2 domain-containing protein</fullName>
    </recommendedName>
</protein>
<comment type="cofactor">
    <cofactor evidence="2">
        <name>[3Fe-4S] cluster</name>
        <dbReference type="ChEBI" id="CHEBI:21137"/>
    </cofactor>
</comment>
<keyword evidence="6" id="KW-0288">FMN</keyword>
<evidence type="ECO:0000256" key="6">
    <source>
        <dbReference type="ARBA" id="ARBA00022643"/>
    </source>
</evidence>
<comment type="cofactor">
    <cofactor evidence="1">
        <name>FMN</name>
        <dbReference type="ChEBI" id="CHEBI:58210"/>
    </cofactor>
</comment>
<evidence type="ECO:0000256" key="12">
    <source>
        <dbReference type="ARBA" id="ARBA00023164"/>
    </source>
</evidence>
<keyword evidence="4" id="KW-0028">Amino-acid biosynthesis</keyword>
<keyword evidence="13" id="KW-0003">3Fe-4S</keyword>
<keyword evidence="7" id="KW-0479">Metal-binding</keyword>
<dbReference type="SUPFAM" id="SSF56235">
    <property type="entry name" value="N-terminal nucleophile aminohydrolases (Ntn hydrolases)"/>
    <property type="match status" value="1"/>
</dbReference>
<dbReference type="InterPro" id="IPR036485">
    <property type="entry name" value="Glu_synth_asu_C_sf"/>
</dbReference>
<evidence type="ECO:0000256" key="5">
    <source>
        <dbReference type="ARBA" id="ARBA00022630"/>
    </source>
</evidence>
<dbReference type="Gene3D" id="2.160.20.60">
    <property type="entry name" value="Glutamate synthase, alpha subunit, C-terminal domain"/>
    <property type="match status" value="1"/>
</dbReference>
<comment type="similarity">
    <text evidence="3">Belongs to the glutamate synthase family.</text>
</comment>
<gene>
    <name evidence="19" type="ORF">METZ01_LOCUS92537</name>
</gene>
<dbReference type="InterPro" id="IPR029055">
    <property type="entry name" value="Ntn_hydrolases_N"/>
</dbReference>